<evidence type="ECO:0000256" key="3">
    <source>
        <dbReference type="ARBA" id="ARBA00022989"/>
    </source>
</evidence>
<evidence type="ECO:0000259" key="10">
    <source>
        <dbReference type="PROSITE" id="PS50262"/>
    </source>
</evidence>
<dbReference type="GO" id="GO:0005886">
    <property type="term" value="C:plasma membrane"/>
    <property type="evidence" value="ECO:0007669"/>
    <property type="project" value="TreeGrafter"/>
</dbReference>
<comment type="similarity">
    <text evidence="8">Belongs to the G-protein coupled receptor 1 family.</text>
</comment>
<dbReference type="PROSITE" id="PS00237">
    <property type="entry name" value="G_PROTEIN_RECEP_F1_1"/>
    <property type="match status" value="1"/>
</dbReference>
<feature type="domain" description="G-protein coupled receptors family 1 profile" evidence="10">
    <location>
        <begin position="10"/>
        <end position="283"/>
    </location>
</feature>
<dbReference type="PROSITE" id="PS50262">
    <property type="entry name" value="G_PROTEIN_RECEP_F1_2"/>
    <property type="match status" value="1"/>
</dbReference>
<dbReference type="Pfam" id="PF00001">
    <property type="entry name" value="7tm_1"/>
    <property type="match status" value="1"/>
</dbReference>
<keyword evidence="3 9" id="KW-1133">Transmembrane helix</keyword>
<dbReference type="AlphaFoldDB" id="A0AAV2HRB8"/>
<feature type="transmembrane region" description="Helical" evidence="9">
    <location>
        <begin position="116"/>
        <end position="134"/>
    </location>
</feature>
<accession>A0AAV2HRB8</accession>
<evidence type="ECO:0000256" key="9">
    <source>
        <dbReference type="SAM" id="Phobius"/>
    </source>
</evidence>
<dbReference type="GO" id="GO:0004930">
    <property type="term" value="F:G protein-coupled receptor activity"/>
    <property type="evidence" value="ECO:0007669"/>
    <property type="project" value="UniProtKB-KW"/>
</dbReference>
<feature type="transmembrane region" description="Helical" evidence="9">
    <location>
        <begin position="53"/>
        <end position="73"/>
    </location>
</feature>
<evidence type="ECO:0000256" key="4">
    <source>
        <dbReference type="ARBA" id="ARBA00023040"/>
    </source>
</evidence>
<dbReference type="InterPro" id="IPR017452">
    <property type="entry name" value="GPCR_Rhodpsn_7TM"/>
</dbReference>
<keyword evidence="6 8" id="KW-0675">Receptor</keyword>
<keyword evidence="12" id="KW-1185">Reference proteome</keyword>
<evidence type="ECO:0000256" key="7">
    <source>
        <dbReference type="ARBA" id="ARBA00023224"/>
    </source>
</evidence>
<feature type="non-terminal residue" evidence="11">
    <location>
        <position position="293"/>
    </location>
</feature>
<dbReference type="Gene3D" id="1.20.1070.10">
    <property type="entry name" value="Rhodopsin 7-helix transmembrane proteins"/>
    <property type="match status" value="1"/>
</dbReference>
<evidence type="ECO:0000313" key="11">
    <source>
        <dbReference type="EMBL" id="CAL1536279.1"/>
    </source>
</evidence>
<dbReference type="Proteomes" id="UP001497497">
    <property type="component" value="Unassembled WGS sequence"/>
</dbReference>
<dbReference type="PANTHER" id="PTHR24243">
    <property type="entry name" value="G-PROTEIN COUPLED RECEPTOR"/>
    <property type="match status" value="1"/>
</dbReference>
<feature type="transmembrane region" description="Helical" evidence="9">
    <location>
        <begin position="168"/>
        <end position="195"/>
    </location>
</feature>
<reference evidence="11 12" key="1">
    <citation type="submission" date="2024-04" db="EMBL/GenBank/DDBJ databases">
        <authorList>
            <consortium name="Genoscope - CEA"/>
            <person name="William W."/>
        </authorList>
    </citation>
    <scope>NUCLEOTIDE SEQUENCE [LARGE SCALE GENOMIC DNA]</scope>
</reference>
<proteinExistence type="inferred from homology"/>
<sequence length="293" mass="33301">PILSVLGIVGNTVNMIVLCRHGFKETTNIILVSLALNDFCYSVLNPICRLKRVIVYLDLPLSVTFTTFINIYVYPVVDVFVGLSFLHVTAIAVERFVAVFFPFYVSRVFTPYRVKVMLTFLYVYTAGFIAPLFFNSTYEWFYDTGYNVTVARLINTRFYLDNYGTFNLYLGVLLNNLFSTFTLAIIIVCSVAIIVKLKIMSFSDKQKNPETSTKTKSPKNVKVVKMLLAVCLVNLVAFLPSAILDVYRRYVMIDYFSGEINAVIGNVNETLYQFNVSVNFIIYVTMSSKFAST</sequence>
<feature type="transmembrane region" description="Helical" evidence="9">
    <location>
        <begin position="223"/>
        <end position="244"/>
    </location>
</feature>
<gene>
    <name evidence="11" type="ORF">GSLYS_00010192001</name>
</gene>
<feature type="non-terminal residue" evidence="11">
    <location>
        <position position="1"/>
    </location>
</feature>
<evidence type="ECO:0000256" key="1">
    <source>
        <dbReference type="ARBA" id="ARBA00004141"/>
    </source>
</evidence>
<name>A0AAV2HRB8_LYMST</name>
<evidence type="ECO:0000313" key="12">
    <source>
        <dbReference type="Proteomes" id="UP001497497"/>
    </source>
</evidence>
<evidence type="ECO:0000256" key="2">
    <source>
        <dbReference type="ARBA" id="ARBA00022692"/>
    </source>
</evidence>
<keyword evidence="5 9" id="KW-0472">Membrane</keyword>
<keyword evidence="4 8" id="KW-0297">G-protein coupled receptor</keyword>
<dbReference type="PRINTS" id="PR00237">
    <property type="entry name" value="GPCRRHODOPSN"/>
</dbReference>
<evidence type="ECO:0000256" key="5">
    <source>
        <dbReference type="ARBA" id="ARBA00023136"/>
    </source>
</evidence>
<dbReference type="InterPro" id="IPR000276">
    <property type="entry name" value="GPCR_Rhodpsn"/>
</dbReference>
<feature type="transmembrane region" description="Helical" evidence="9">
    <location>
        <begin position="79"/>
        <end position="104"/>
    </location>
</feature>
<comment type="subcellular location">
    <subcellularLocation>
        <location evidence="1">Membrane</location>
        <topology evidence="1">Multi-pass membrane protein</topology>
    </subcellularLocation>
</comment>
<protein>
    <recommendedName>
        <fullName evidence="10">G-protein coupled receptors family 1 profile domain-containing protein</fullName>
    </recommendedName>
</protein>
<keyword evidence="2 8" id="KW-0812">Transmembrane</keyword>
<dbReference type="SUPFAM" id="SSF81321">
    <property type="entry name" value="Family A G protein-coupled receptor-like"/>
    <property type="match status" value="1"/>
</dbReference>
<dbReference type="PANTHER" id="PTHR24243:SF208">
    <property type="entry name" value="PYROKININ-1 RECEPTOR"/>
    <property type="match status" value="1"/>
</dbReference>
<organism evidence="11 12">
    <name type="scientific">Lymnaea stagnalis</name>
    <name type="common">Great pond snail</name>
    <name type="synonym">Helix stagnalis</name>
    <dbReference type="NCBI Taxonomy" id="6523"/>
    <lineage>
        <taxon>Eukaryota</taxon>
        <taxon>Metazoa</taxon>
        <taxon>Spiralia</taxon>
        <taxon>Lophotrochozoa</taxon>
        <taxon>Mollusca</taxon>
        <taxon>Gastropoda</taxon>
        <taxon>Heterobranchia</taxon>
        <taxon>Euthyneura</taxon>
        <taxon>Panpulmonata</taxon>
        <taxon>Hygrophila</taxon>
        <taxon>Lymnaeoidea</taxon>
        <taxon>Lymnaeidae</taxon>
        <taxon>Lymnaea</taxon>
    </lineage>
</organism>
<dbReference type="EMBL" id="CAXITT010000225">
    <property type="protein sequence ID" value="CAL1536279.1"/>
    <property type="molecule type" value="Genomic_DNA"/>
</dbReference>
<evidence type="ECO:0000256" key="6">
    <source>
        <dbReference type="ARBA" id="ARBA00023170"/>
    </source>
</evidence>
<comment type="caution">
    <text evidence="11">The sequence shown here is derived from an EMBL/GenBank/DDBJ whole genome shotgun (WGS) entry which is preliminary data.</text>
</comment>
<evidence type="ECO:0000256" key="8">
    <source>
        <dbReference type="RuleBase" id="RU000688"/>
    </source>
</evidence>
<keyword evidence="7 8" id="KW-0807">Transducer</keyword>